<dbReference type="PANTHER" id="PTHR30055:SF234">
    <property type="entry name" value="HTH-TYPE TRANSCRIPTIONAL REGULATOR BETI"/>
    <property type="match status" value="1"/>
</dbReference>
<evidence type="ECO:0000256" key="4">
    <source>
        <dbReference type="PROSITE-ProRule" id="PRU00335"/>
    </source>
</evidence>
<keyword evidence="2 4" id="KW-0238">DNA-binding</keyword>
<accession>A0A2A9CM27</accession>
<dbReference type="InterPro" id="IPR009057">
    <property type="entry name" value="Homeodomain-like_sf"/>
</dbReference>
<dbReference type="Proteomes" id="UP000226079">
    <property type="component" value="Unassembled WGS sequence"/>
</dbReference>
<sequence length="189" mass="20703">MTDEVGLRTRKKLRTREAISNAALGLFIERGYENVTLSEIARAAEVSVATVFSYFPDGKDALVFEQDEDRPAAIAEAIQTRGDGASVMDAVEAFILSRGPFRKGNAATPVQRLIAETAPLRAYAQKRWAACEPVLRSALAEESRRPEDVNVRALARYVLEIPEIAAQDADPRATVGQLFTRLRAGWGIA</sequence>
<feature type="domain" description="HTH tetR-type" evidence="5">
    <location>
        <begin position="13"/>
        <end position="73"/>
    </location>
</feature>
<evidence type="ECO:0000313" key="6">
    <source>
        <dbReference type="EMBL" id="PFG15507.1"/>
    </source>
</evidence>
<name>A0A2A9CM27_9ACTN</name>
<evidence type="ECO:0000313" key="7">
    <source>
        <dbReference type="Proteomes" id="UP000226079"/>
    </source>
</evidence>
<organism evidence="6 7">
    <name type="scientific">Propionicimonas paludicola</name>
    <dbReference type="NCBI Taxonomy" id="185243"/>
    <lineage>
        <taxon>Bacteria</taxon>
        <taxon>Bacillati</taxon>
        <taxon>Actinomycetota</taxon>
        <taxon>Actinomycetes</taxon>
        <taxon>Propionibacteriales</taxon>
        <taxon>Nocardioidaceae</taxon>
        <taxon>Propionicimonas</taxon>
    </lineage>
</organism>
<evidence type="ECO:0000259" key="5">
    <source>
        <dbReference type="PROSITE" id="PS50977"/>
    </source>
</evidence>
<dbReference type="RefSeq" id="WP_098459134.1">
    <property type="nucleotide sequence ID" value="NZ_PDJC01000001.1"/>
</dbReference>
<dbReference type="SUPFAM" id="SSF46689">
    <property type="entry name" value="Homeodomain-like"/>
    <property type="match status" value="1"/>
</dbReference>
<reference evidence="6 7" key="1">
    <citation type="submission" date="2017-10" db="EMBL/GenBank/DDBJ databases">
        <title>Sequencing the genomes of 1000 actinobacteria strains.</title>
        <authorList>
            <person name="Klenk H.-P."/>
        </authorList>
    </citation>
    <scope>NUCLEOTIDE SEQUENCE [LARGE SCALE GENOMIC DNA]</scope>
    <source>
        <strain evidence="6 7">DSM 15597</strain>
    </source>
</reference>
<dbReference type="PRINTS" id="PR00455">
    <property type="entry name" value="HTHTETR"/>
</dbReference>
<proteinExistence type="predicted"/>
<dbReference type="PROSITE" id="PS50977">
    <property type="entry name" value="HTH_TETR_2"/>
    <property type="match status" value="1"/>
</dbReference>
<dbReference type="GO" id="GO:0000976">
    <property type="term" value="F:transcription cis-regulatory region binding"/>
    <property type="evidence" value="ECO:0007669"/>
    <property type="project" value="TreeGrafter"/>
</dbReference>
<dbReference type="InterPro" id="IPR050109">
    <property type="entry name" value="HTH-type_TetR-like_transc_reg"/>
</dbReference>
<dbReference type="EMBL" id="PDJC01000001">
    <property type="protein sequence ID" value="PFG15507.1"/>
    <property type="molecule type" value="Genomic_DNA"/>
</dbReference>
<dbReference type="OrthoDB" id="3211155at2"/>
<dbReference type="Pfam" id="PF00440">
    <property type="entry name" value="TetR_N"/>
    <property type="match status" value="1"/>
</dbReference>
<gene>
    <name evidence="6" type="ORF">ATK74_0025</name>
</gene>
<dbReference type="AlphaFoldDB" id="A0A2A9CM27"/>
<dbReference type="GO" id="GO:0003700">
    <property type="term" value="F:DNA-binding transcription factor activity"/>
    <property type="evidence" value="ECO:0007669"/>
    <property type="project" value="TreeGrafter"/>
</dbReference>
<keyword evidence="7" id="KW-1185">Reference proteome</keyword>
<evidence type="ECO:0000256" key="1">
    <source>
        <dbReference type="ARBA" id="ARBA00023015"/>
    </source>
</evidence>
<keyword evidence="3" id="KW-0804">Transcription</keyword>
<evidence type="ECO:0000256" key="3">
    <source>
        <dbReference type="ARBA" id="ARBA00023163"/>
    </source>
</evidence>
<evidence type="ECO:0000256" key="2">
    <source>
        <dbReference type="ARBA" id="ARBA00023125"/>
    </source>
</evidence>
<comment type="caution">
    <text evidence="6">The sequence shown here is derived from an EMBL/GenBank/DDBJ whole genome shotgun (WGS) entry which is preliminary data.</text>
</comment>
<feature type="DNA-binding region" description="H-T-H motif" evidence="4">
    <location>
        <begin position="36"/>
        <end position="55"/>
    </location>
</feature>
<dbReference type="InterPro" id="IPR001647">
    <property type="entry name" value="HTH_TetR"/>
</dbReference>
<dbReference type="Gene3D" id="1.10.357.10">
    <property type="entry name" value="Tetracycline Repressor, domain 2"/>
    <property type="match status" value="1"/>
</dbReference>
<dbReference type="PANTHER" id="PTHR30055">
    <property type="entry name" value="HTH-TYPE TRANSCRIPTIONAL REGULATOR RUTR"/>
    <property type="match status" value="1"/>
</dbReference>
<protein>
    <submittedName>
        <fullName evidence="6">TetR family transcriptional regulator</fullName>
    </submittedName>
</protein>
<dbReference type="Gene3D" id="1.10.10.60">
    <property type="entry name" value="Homeodomain-like"/>
    <property type="match status" value="1"/>
</dbReference>
<keyword evidence="1" id="KW-0805">Transcription regulation</keyword>